<dbReference type="InterPro" id="IPR052340">
    <property type="entry name" value="RNase_Y/CdgJ"/>
</dbReference>
<dbReference type="Proteomes" id="UP000023268">
    <property type="component" value="Unassembled WGS sequence"/>
</dbReference>
<sequence length="285" mass="30916">MDLKQLVHDPGAFPSIPRVIALVMNELGRPDPDLRRISAHLKEDPVMTARLLAIANSSRFNLSRGVSSVGEALPLLGLGELREMVHAAAVASALRQVGGVNMTQFWRYSLNTAKLARKLAMVSPYASTAFTAGLVHAAGELIMHRALPRQMAELDAVLPVFDLRRAAEEKRLLGYSYAEVGGAFARSWKLPSVLIEVLERHVEPLNGVDGPAKTADFAASQSACVTAMVHLAAWRARAQEANLSFSELLSSFPQGVASALHLDSQQVLDAKAIDWTSQQEVQSYL</sequence>
<dbReference type="STRING" id="1458275.AZ34_12175"/>
<dbReference type="InterPro" id="IPR013976">
    <property type="entry name" value="HDOD"/>
</dbReference>
<evidence type="ECO:0000259" key="1">
    <source>
        <dbReference type="PROSITE" id="PS51833"/>
    </source>
</evidence>
<organism evidence="2 3">
    <name type="scientific">Hylemonella gracilis str. Niagara R</name>
    <dbReference type="NCBI Taxonomy" id="1458275"/>
    <lineage>
        <taxon>Bacteria</taxon>
        <taxon>Pseudomonadati</taxon>
        <taxon>Pseudomonadota</taxon>
        <taxon>Betaproteobacteria</taxon>
        <taxon>Burkholderiales</taxon>
        <taxon>Comamonadaceae</taxon>
        <taxon>Hylemonella</taxon>
    </lineage>
</organism>
<name>A0A016XIL2_9BURK</name>
<protein>
    <submittedName>
        <fullName evidence="2">Histidine kinase</fullName>
    </submittedName>
</protein>
<evidence type="ECO:0000313" key="2">
    <source>
        <dbReference type="EMBL" id="EYC51745.1"/>
    </source>
</evidence>
<accession>A0A016XIL2</accession>
<dbReference type="PANTHER" id="PTHR33525">
    <property type="match status" value="1"/>
</dbReference>
<dbReference type="SUPFAM" id="SSF109604">
    <property type="entry name" value="HD-domain/PDEase-like"/>
    <property type="match status" value="1"/>
</dbReference>
<comment type="caution">
    <text evidence="2">The sequence shown here is derived from an EMBL/GenBank/DDBJ whole genome shotgun (WGS) entry which is preliminary data.</text>
</comment>
<gene>
    <name evidence="2" type="ORF">AZ34_12175</name>
</gene>
<dbReference type="eggNOG" id="COG1639">
    <property type="taxonomic scope" value="Bacteria"/>
</dbReference>
<dbReference type="Gene3D" id="1.10.3210.10">
    <property type="entry name" value="Hypothetical protein af1432"/>
    <property type="match status" value="1"/>
</dbReference>
<dbReference type="PROSITE" id="PS51833">
    <property type="entry name" value="HDOD"/>
    <property type="match status" value="1"/>
</dbReference>
<keyword evidence="2" id="KW-0808">Transferase</keyword>
<feature type="domain" description="HDOD" evidence="1">
    <location>
        <begin position="13"/>
        <end position="204"/>
    </location>
</feature>
<proteinExistence type="predicted"/>
<dbReference type="Pfam" id="PF08668">
    <property type="entry name" value="HDOD"/>
    <property type="match status" value="1"/>
</dbReference>
<dbReference type="RefSeq" id="WP_035608313.1">
    <property type="nucleotide sequence ID" value="NZ_JEMG01000001.1"/>
</dbReference>
<reference evidence="2 3" key="1">
    <citation type="submission" date="2014-02" db="EMBL/GenBank/DDBJ databases">
        <title>Draft Genome of Hylemonella gracilis isolated from the Niagara River.</title>
        <authorList>
            <person name="Pawlowski D.R."/>
            <person name="Koudelka G.B."/>
        </authorList>
    </citation>
    <scope>NUCLEOTIDE SEQUENCE [LARGE SCALE GENOMIC DNA]</scope>
    <source>
        <strain evidence="2 3">Niagara R</strain>
    </source>
</reference>
<dbReference type="EMBL" id="JEMG01000001">
    <property type="protein sequence ID" value="EYC51745.1"/>
    <property type="molecule type" value="Genomic_DNA"/>
</dbReference>
<keyword evidence="2" id="KW-0418">Kinase</keyword>
<dbReference type="GO" id="GO:0016301">
    <property type="term" value="F:kinase activity"/>
    <property type="evidence" value="ECO:0007669"/>
    <property type="project" value="UniProtKB-KW"/>
</dbReference>
<dbReference type="PANTHER" id="PTHR33525:SF6">
    <property type="entry name" value="HDOD DOMAIN-CONTAINING PROTEIN"/>
    <property type="match status" value="1"/>
</dbReference>
<dbReference type="AlphaFoldDB" id="A0A016XIL2"/>
<evidence type="ECO:0000313" key="3">
    <source>
        <dbReference type="Proteomes" id="UP000023268"/>
    </source>
</evidence>